<dbReference type="SUPFAM" id="SSF48452">
    <property type="entry name" value="TPR-like"/>
    <property type="match status" value="1"/>
</dbReference>
<keyword evidence="3" id="KW-1185">Reference proteome</keyword>
<dbReference type="AlphaFoldDB" id="A0A8J5XIN2"/>
<evidence type="ECO:0000313" key="3">
    <source>
        <dbReference type="Proteomes" id="UP000751190"/>
    </source>
</evidence>
<dbReference type="GO" id="GO:0008168">
    <property type="term" value="F:methyltransferase activity"/>
    <property type="evidence" value="ECO:0007669"/>
    <property type="project" value="TreeGrafter"/>
</dbReference>
<dbReference type="PANTHER" id="PTHR42912:SF93">
    <property type="entry name" value="N6-ADENOSINE-METHYLTRANSFERASE TMT1A"/>
    <property type="match status" value="1"/>
</dbReference>
<name>A0A8J5XIN2_DIALT</name>
<protein>
    <recommendedName>
        <fullName evidence="4">Methyltransferase domain-containing protein</fullName>
    </recommendedName>
</protein>
<dbReference type="CDD" id="cd02440">
    <property type="entry name" value="AdoMet_MTases"/>
    <property type="match status" value="1"/>
</dbReference>
<dbReference type="PANTHER" id="PTHR42912">
    <property type="entry name" value="METHYLTRANSFERASE"/>
    <property type="match status" value="1"/>
</dbReference>
<dbReference type="OrthoDB" id="3647at2759"/>
<feature type="region of interest" description="Disordered" evidence="1">
    <location>
        <begin position="232"/>
        <end position="277"/>
    </location>
</feature>
<proteinExistence type="predicted"/>
<evidence type="ECO:0000256" key="1">
    <source>
        <dbReference type="SAM" id="MobiDB-lite"/>
    </source>
</evidence>
<dbReference type="Proteomes" id="UP000751190">
    <property type="component" value="Unassembled WGS sequence"/>
</dbReference>
<dbReference type="InterPro" id="IPR050508">
    <property type="entry name" value="Methyltransf_Superfamily"/>
</dbReference>
<organism evidence="2 3">
    <name type="scientific">Diacronema lutheri</name>
    <name type="common">Unicellular marine alga</name>
    <name type="synonym">Monochrysis lutheri</name>
    <dbReference type="NCBI Taxonomy" id="2081491"/>
    <lineage>
        <taxon>Eukaryota</taxon>
        <taxon>Haptista</taxon>
        <taxon>Haptophyta</taxon>
        <taxon>Pavlovophyceae</taxon>
        <taxon>Pavlovales</taxon>
        <taxon>Pavlovaceae</taxon>
        <taxon>Diacronema</taxon>
    </lineage>
</organism>
<dbReference type="Gene3D" id="1.25.40.10">
    <property type="entry name" value="Tetratricopeptide repeat domain"/>
    <property type="match status" value="1"/>
</dbReference>
<sequence length="588" mass="60136">MTVALLLAASAARPRKDVVEEALLNGNELYSSGDLAGARAAYESCMQMDASNGLCMTNLASVLLDQAPDSPDARALAERLYRRVVSESGIVDGGLGADAAYNLALLLQDARTPAGTAEACELYESIVGAQLKARTEPRWDVIANLASCTHDLRAAPERAFELLAVAIVQGEALEEAAVAEATRTGDASAFPAGSSEAASGALAVLYRGLGTLLADADDALCAAIVKLDAEPSGPHVLLRPDEDDEDDGGDGGGGGVEGDDGERATRDRVAEQRPLSPAAAVETCVTSARNALQRALELRPDDAQAAHALAALAARAGGGAAGADARARVVPERASPAFVRALFDDFAPTFDAQLRSLRYAVPELVGGAVARLVRAERGGAPFANALDAGCGTGLLGPWLRPSVSGALVGVDLSPKMLQRAAQLARDGDGGEGGARVYDALVAADLLALGGGAGGAPLPLGLGDERVQLVVAGDVLVYFGELYALLRALGALLEPVGGRLVFTVEALEHAPLDDGAERAARAAGWALTPSGRYAHSAEHVADAARAARLEVLAAAEIVPRVDKGRDVRGHLFVLGRGGTAGGQRSTPES</sequence>
<dbReference type="OMA" id="ENRYHEV"/>
<dbReference type="Pfam" id="PF13489">
    <property type="entry name" value="Methyltransf_23"/>
    <property type="match status" value="1"/>
</dbReference>
<dbReference type="InterPro" id="IPR029063">
    <property type="entry name" value="SAM-dependent_MTases_sf"/>
</dbReference>
<evidence type="ECO:0008006" key="4">
    <source>
        <dbReference type="Google" id="ProtNLM"/>
    </source>
</evidence>
<gene>
    <name evidence="2" type="ORF">KFE25_013901</name>
</gene>
<accession>A0A8J5XIN2</accession>
<dbReference type="EMBL" id="JAGTXO010000023">
    <property type="protein sequence ID" value="KAG8461882.1"/>
    <property type="molecule type" value="Genomic_DNA"/>
</dbReference>
<comment type="caution">
    <text evidence="2">The sequence shown here is derived from an EMBL/GenBank/DDBJ whole genome shotgun (WGS) entry which is preliminary data.</text>
</comment>
<dbReference type="SUPFAM" id="SSF53335">
    <property type="entry name" value="S-adenosyl-L-methionine-dependent methyltransferases"/>
    <property type="match status" value="1"/>
</dbReference>
<dbReference type="Gene3D" id="3.40.50.150">
    <property type="entry name" value="Vaccinia Virus protein VP39"/>
    <property type="match status" value="1"/>
</dbReference>
<feature type="compositionally biased region" description="Basic and acidic residues" evidence="1">
    <location>
        <begin position="261"/>
        <end position="271"/>
    </location>
</feature>
<evidence type="ECO:0000313" key="2">
    <source>
        <dbReference type="EMBL" id="KAG8461882.1"/>
    </source>
</evidence>
<reference evidence="2" key="1">
    <citation type="submission" date="2021-05" db="EMBL/GenBank/DDBJ databases">
        <title>The genome of the haptophyte Pavlova lutheri (Diacronema luteri, Pavlovales) - a model for lipid biosynthesis in eukaryotic algae.</title>
        <authorList>
            <person name="Hulatt C.J."/>
            <person name="Posewitz M.C."/>
        </authorList>
    </citation>
    <scope>NUCLEOTIDE SEQUENCE</scope>
    <source>
        <strain evidence="2">NIVA-4/92</strain>
    </source>
</reference>
<dbReference type="InterPro" id="IPR011990">
    <property type="entry name" value="TPR-like_helical_dom_sf"/>
</dbReference>